<sequence length="264" mass="30157">MEAINWSGVKGIIVRHLFTWRRDLDRVVDAFWWATVDLIFWGLTSKYIEQYNTGIDIVAVFIGGIIFWSVIIGSQREINMPLLDEAWNRNLINLFTTPVSIIEFVLATLVLGLSKLTVTMSFLSLLAFILYKYNIFDNGFFLLPAFANLILTGWAVGFFINGLILRYGYKIQSFAWALLFVIYPFSAVIYPVSILPPWAQGIARFVPPSYVFENMRSVISVGRFDINQLIAAFILNIIYLILAILFLKAMYAKALQLGKLIKLN</sequence>
<dbReference type="InterPro" id="IPR051784">
    <property type="entry name" value="Nod_factor_ABC_transporter"/>
</dbReference>
<dbReference type="PROSITE" id="PS51012">
    <property type="entry name" value="ABC_TM2"/>
    <property type="match status" value="1"/>
</dbReference>
<organism evidence="7 8">
    <name type="scientific">Candidatus Gottesmanbacteria bacterium GW2011_GWA2_42_18</name>
    <dbReference type="NCBI Taxonomy" id="1618442"/>
    <lineage>
        <taxon>Bacteria</taxon>
        <taxon>Candidatus Gottesmaniibacteriota</taxon>
    </lineage>
</organism>
<evidence type="ECO:0000256" key="3">
    <source>
        <dbReference type="ARBA" id="ARBA00022989"/>
    </source>
</evidence>
<feature type="transmembrane region" description="Helical" evidence="5">
    <location>
        <begin position="92"/>
        <end position="111"/>
    </location>
</feature>
<feature type="transmembrane region" description="Helical" evidence="5">
    <location>
        <begin position="176"/>
        <end position="199"/>
    </location>
</feature>
<keyword evidence="5" id="KW-1003">Cell membrane</keyword>
<dbReference type="Proteomes" id="UP000034320">
    <property type="component" value="Unassembled WGS sequence"/>
</dbReference>
<dbReference type="EMBL" id="LCDD01000049">
    <property type="protein sequence ID" value="KKS45074.1"/>
    <property type="molecule type" value="Genomic_DNA"/>
</dbReference>
<comment type="caution">
    <text evidence="7">The sequence shown here is derived from an EMBL/GenBank/DDBJ whole genome shotgun (WGS) entry which is preliminary data.</text>
</comment>
<evidence type="ECO:0000256" key="2">
    <source>
        <dbReference type="ARBA" id="ARBA00022692"/>
    </source>
</evidence>
<evidence type="ECO:0000256" key="4">
    <source>
        <dbReference type="ARBA" id="ARBA00023136"/>
    </source>
</evidence>
<keyword evidence="3 5" id="KW-1133">Transmembrane helix</keyword>
<reference evidence="7 8" key="1">
    <citation type="journal article" date="2015" name="Nature">
        <title>rRNA introns, odd ribosomes, and small enigmatic genomes across a large radiation of phyla.</title>
        <authorList>
            <person name="Brown C.T."/>
            <person name="Hug L.A."/>
            <person name="Thomas B.C."/>
            <person name="Sharon I."/>
            <person name="Castelle C.J."/>
            <person name="Singh A."/>
            <person name="Wilkins M.J."/>
            <person name="Williams K.H."/>
            <person name="Banfield J.F."/>
        </authorList>
    </citation>
    <scope>NUCLEOTIDE SEQUENCE [LARGE SCALE GENOMIC DNA]</scope>
</reference>
<evidence type="ECO:0000256" key="5">
    <source>
        <dbReference type="RuleBase" id="RU361157"/>
    </source>
</evidence>
<evidence type="ECO:0000313" key="7">
    <source>
        <dbReference type="EMBL" id="KKS45074.1"/>
    </source>
</evidence>
<dbReference type="Pfam" id="PF01061">
    <property type="entry name" value="ABC2_membrane"/>
    <property type="match status" value="1"/>
</dbReference>
<protein>
    <recommendedName>
        <fullName evidence="5">Transport permease protein</fullName>
    </recommendedName>
</protein>
<proteinExistence type="inferred from homology"/>
<comment type="caution">
    <text evidence="5">Lacks conserved residue(s) required for the propagation of feature annotation.</text>
</comment>
<evidence type="ECO:0000259" key="6">
    <source>
        <dbReference type="PROSITE" id="PS51012"/>
    </source>
</evidence>
<dbReference type="InterPro" id="IPR013525">
    <property type="entry name" value="ABC2_TM"/>
</dbReference>
<comment type="subcellular location">
    <subcellularLocation>
        <location evidence="5">Cell membrane</location>
        <topology evidence="5">Multi-pass membrane protein</topology>
    </subcellularLocation>
    <subcellularLocation>
        <location evidence="1">Membrane</location>
        <topology evidence="1">Multi-pass membrane protein</topology>
    </subcellularLocation>
</comment>
<feature type="transmembrane region" description="Helical" evidence="5">
    <location>
        <begin position="226"/>
        <end position="247"/>
    </location>
</feature>
<dbReference type="GO" id="GO:0140359">
    <property type="term" value="F:ABC-type transporter activity"/>
    <property type="evidence" value="ECO:0007669"/>
    <property type="project" value="InterPro"/>
</dbReference>
<evidence type="ECO:0000256" key="1">
    <source>
        <dbReference type="ARBA" id="ARBA00004141"/>
    </source>
</evidence>
<dbReference type="AlphaFoldDB" id="A0A0G0Z8S9"/>
<evidence type="ECO:0000313" key="8">
    <source>
        <dbReference type="Proteomes" id="UP000034320"/>
    </source>
</evidence>
<feature type="domain" description="ABC transmembrane type-2" evidence="6">
    <location>
        <begin position="25"/>
        <end position="250"/>
    </location>
</feature>
<dbReference type="PANTHER" id="PTHR43229">
    <property type="entry name" value="NODULATION PROTEIN J"/>
    <property type="match status" value="1"/>
</dbReference>
<keyword evidence="5" id="KW-0813">Transport</keyword>
<dbReference type="GO" id="GO:0005886">
    <property type="term" value="C:plasma membrane"/>
    <property type="evidence" value="ECO:0007669"/>
    <property type="project" value="UniProtKB-SubCell"/>
</dbReference>
<name>A0A0G0Z8S9_9BACT</name>
<accession>A0A0G0Z8S9</accession>
<feature type="transmembrane region" description="Helical" evidence="5">
    <location>
        <begin position="55"/>
        <end position="72"/>
    </location>
</feature>
<gene>
    <name evidence="7" type="ORF">UV09_C0049G0005</name>
</gene>
<feature type="transmembrane region" description="Helical" evidence="5">
    <location>
        <begin position="141"/>
        <end position="164"/>
    </location>
</feature>
<dbReference type="InterPro" id="IPR047817">
    <property type="entry name" value="ABC2_TM_bact-type"/>
</dbReference>
<keyword evidence="4 5" id="KW-0472">Membrane</keyword>
<dbReference type="PANTHER" id="PTHR43229:SF2">
    <property type="entry name" value="NODULATION PROTEIN J"/>
    <property type="match status" value="1"/>
</dbReference>
<keyword evidence="2 5" id="KW-0812">Transmembrane</keyword>
<comment type="similarity">
    <text evidence="5">Belongs to the ABC-2 integral membrane protein family.</text>
</comment>